<protein>
    <submittedName>
        <fullName evidence="2">Uncharacterized protein</fullName>
    </submittedName>
</protein>
<accession>A0ABU3ACD8</accession>
<name>A0ABU3ACD8_9FLAO</name>
<feature type="transmembrane region" description="Helical" evidence="1">
    <location>
        <begin position="49"/>
        <end position="72"/>
    </location>
</feature>
<keyword evidence="1" id="KW-0812">Transmembrane</keyword>
<keyword evidence="1" id="KW-0472">Membrane</keyword>
<reference evidence="2 3" key="1">
    <citation type="submission" date="2023-09" db="EMBL/GenBank/DDBJ databases">
        <authorList>
            <person name="Rey-Velasco X."/>
        </authorList>
    </citation>
    <scope>NUCLEOTIDE SEQUENCE [LARGE SCALE GENOMIC DNA]</scope>
    <source>
        <strain evidence="2 3">F388</strain>
    </source>
</reference>
<dbReference type="RefSeq" id="WP_311351355.1">
    <property type="nucleotide sequence ID" value="NZ_JAVRHR010000002.1"/>
</dbReference>
<keyword evidence="1" id="KW-1133">Transmembrane helix</keyword>
<comment type="caution">
    <text evidence="2">The sequence shown here is derived from an EMBL/GenBank/DDBJ whole genome shotgun (WGS) entry which is preliminary data.</text>
</comment>
<proteinExistence type="predicted"/>
<sequence length="118" mass="13726">MHDFKYQILYYVIVEVLLIIIFYTVSKWLDPKFSRKNLSQKFSSWLKGFLERIFLTFLLLTGFQGGALILFGAIKLGTRLDSDKENKVNNDYFIVGNFISIAAAVIGYLLFKEHIKFT</sequence>
<keyword evidence="3" id="KW-1185">Reference proteome</keyword>
<feature type="transmembrane region" description="Helical" evidence="1">
    <location>
        <begin position="6"/>
        <end position="29"/>
    </location>
</feature>
<feature type="transmembrane region" description="Helical" evidence="1">
    <location>
        <begin position="92"/>
        <end position="111"/>
    </location>
</feature>
<organism evidence="2 3">
    <name type="scientific">Croceitalea rosinachiae</name>
    <dbReference type="NCBI Taxonomy" id="3075596"/>
    <lineage>
        <taxon>Bacteria</taxon>
        <taxon>Pseudomonadati</taxon>
        <taxon>Bacteroidota</taxon>
        <taxon>Flavobacteriia</taxon>
        <taxon>Flavobacteriales</taxon>
        <taxon>Flavobacteriaceae</taxon>
        <taxon>Croceitalea</taxon>
    </lineage>
</organism>
<evidence type="ECO:0000256" key="1">
    <source>
        <dbReference type="SAM" id="Phobius"/>
    </source>
</evidence>
<gene>
    <name evidence="2" type="ORF">RM706_10910</name>
</gene>
<dbReference type="Proteomes" id="UP001255246">
    <property type="component" value="Unassembled WGS sequence"/>
</dbReference>
<evidence type="ECO:0000313" key="2">
    <source>
        <dbReference type="EMBL" id="MDT0607545.1"/>
    </source>
</evidence>
<evidence type="ECO:0000313" key="3">
    <source>
        <dbReference type="Proteomes" id="UP001255246"/>
    </source>
</evidence>
<dbReference type="EMBL" id="JAVRHR010000002">
    <property type="protein sequence ID" value="MDT0607545.1"/>
    <property type="molecule type" value="Genomic_DNA"/>
</dbReference>